<gene>
    <name evidence="2" type="ORF">SAMN04487962_10310</name>
</gene>
<dbReference type="AlphaFoldDB" id="A0A1I0AKW9"/>
<evidence type="ECO:0000313" key="2">
    <source>
        <dbReference type="EMBL" id="SES94932.1"/>
    </source>
</evidence>
<comment type="similarity">
    <text evidence="1">Belongs to the proline racemase family.</text>
</comment>
<sequence length="356" mass="38395">MPVTEFRRHPNHRTRSIELVDMQSGGDVSRIVTRGVGHLPGGSVLEQMRYLQQHGDGFRRWLLNEPYGDPYMSVDLIVPPDHPQAQAGYIIMEAMGYPLYSGSNTICTAAAILENGVVPLEEGDQTLVLESPAGLAWVTAHNRDGRVQSVTTRSEPAFVCEQNMKVNVPGWGGVRFDLVWSGAYFALVDAESLGFALMPGETGRMAEFGLALVEAARPLVTDQHPELGGVGPLPFAHFMGPLEPVEGGFRSRSATYVHPGVICRSPTGTGTSARMALMYENGQLRKGETLETVSPKGSAFLGRLLGEAAVSHYRAVNTDITGRAWTLARSEVLLDLDDPLVDVSDLEGVLDSGPAA</sequence>
<dbReference type="Proteomes" id="UP000198762">
    <property type="component" value="Unassembled WGS sequence"/>
</dbReference>
<dbReference type="RefSeq" id="WP_091848999.1">
    <property type="nucleotide sequence ID" value="NZ_FOHZ01000003.1"/>
</dbReference>
<dbReference type="PANTHER" id="PTHR33442">
    <property type="entry name" value="TRANS-3-HYDROXY-L-PROLINE DEHYDRATASE"/>
    <property type="match status" value="1"/>
</dbReference>
<dbReference type="STRING" id="430453.SAMN04487962_10310"/>
<dbReference type="SFLD" id="SFLDS00028">
    <property type="entry name" value="Proline_Racemase"/>
    <property type="match status" value="1"/>
</dbReference>
<protein>
    <submittedName>
        <fullName evidence="2">Proline racemase</fullName>
    </submittedName>
</protein>
<dbReference type="PIRSF" id="PIRSF029792">
    <property type="entry name" value="Pro_racemase"/>
    <property type="match status" value="1"/>
</dbReference>
<evidence type="ECO:0000256" key="1">
    <source>
        <dbReference type="ARBA" id="ARBA00007529"/>
    </source>
</evidence>
<keyword evidence="3" id="KW-1185">Reference proteome</keyword>
<dbReference type="InterPro" id="IPR008794">
    <property type="entry name" value="Pro_racemase_fam"/>
</dbReference>
<dbReference type="EMBL" id="FOHZ01000003">
    <property type="protein sequence ID" value="SES94932.1"/>
    <property type="molecule type" value="Genomic_DNA"/>
</dbReference>
<dbReference type="GO" id="GO:0047580">
    <property type="term" value="F:4-hydroxyproline epimerase activity"/>
    <property type="evidence" value="ECO:0007669"/>
    <property type="project" value="TreeGrafter"/>
</dbReference>
<reference evidence="3" key="1">
    <citation type="submission" date="2016-10" db="EMBL/GenBank/DDBJ databases">
        <authorList>
            <person name="Varghese N."/>
            <person name="Submissions S."/>
        </authorList>
    </citation>
    <scope>NUCLEOTIDE SEQUENCE [LARGE SCALE GENOMIC DNA]</scope>
    <source>
        <strain evidence="3">CGMCC 1.6489</strain>
    </source>
</reference>
<organism evidence="2 3">
    <name type="scientific">Marinobacter segnicrescens</name>
    <dbReference type="NCBI Taxonomy" id="430453"/>
    <lineage>
        <taxon>Bacteria</taxon>
        <taxon>Pseudomonadati</taxon>
        <taxon>Pseudomonadota</taxon>
        <taxon>Gammaproteobacteria</taxon>
        <taxon>Pseudomonadales</taxon>
        <taxon>Marinobacteraceae</taxon>
        <taxon>Marinobacter</taxon>
    </lineage>
</organism>
<name>A0A1I0AKW9_9GAMM</name>
<dbReference type="PANTHER" id="PTHR33442:SF5">
    <property type="entry name" value="BIFUNCTIONAL TRANS-3-HYDROXY-L-PROLINE DEHYDRATASE_2-EPIMERASE"/>
    <property type="match status" value="1"/>
</dbReference>
<evidence type="ECO:0000313" key="3">
    <source>
        <dbReference type="Proteomes" id="UP000198762"/>
    </source>
</evidence>
<proteinExistence type="inferred from homology"/>
<accession>A0A1I0AKW9</accession>
<dbReference type="Pfam" id="PF05544">
    <property type="entry name" value="Pro_racemase"/>
    <property type="match status" value="1"/>
</dbReference>
<dbReference type="Gene3D" id="3.10.310.10">
    <property type="entry name" value="Diaminopimelate Epimerase, Chain A, domain 1"/>
    <property type="match status" value="2"/>
</dbReference>
<dbReference type="SUPFAM" id="SSF54506">
    <property type="entry name" value="Diaminopimelate epimerase-like"/>
    <property type="match status" value="1"/>
</dbReference>
<dbReference type="OrthoDB" id="181267at2"/>